<keyword evidence="1" id="KW-0732">Signal</keyword>
<reference evidence="2 4" key="2">
    <citation type="journal article" date="2013" name="Nature">
        <title>Insights into bilaterian evolution from three spiralian genomes.</title>
        <authorList>
            <person name="Simakov O."/>
            <person name="Marletaz F."/>
            <person name="Cho S.J."/>
            <person name="Edsinger-Gonzales E."/>
            <person name="Havlak P."/>
            <person name="Hellsten U."/>
            <person name="Kuo D.H."/>
            <person name="Larsson T."/>
            <person name="Lv J."/>
            <person name="Arendt D."/>
            <person name="Savage R."/>
            <person name="Osoegawa K."/>
            <person name="de Jong P."/>
            <person name="Grimwood J."/>
            <person name="Chapman J.A."/>
            <person name="Shapiro H."/>
            <person name="Aerts A."/>
            <person name="Otillar R.P."/>
            <person name="Terry A.Y."/>
            <person name="Boore J.L."/>
            <person name="Grigoriev I.V."/>
            <person name="Lindberg D.R."/>
            <person name="Seaver E.C."/>
            <person name="Weisblat D.A."/>
            <person name="Putnam N.H."/>
            <person name="Rokhsar D.S."/>
        </authorList>
    </citation>
    <scope>NUCLEOTIDE SEQUENCE</scope>
    <source>
        <strain evidence="2 4">I ESC-2004</strain>
    </source>
</reference>
<organism evidence="2">
    <name type="scientific">Capitella teleta</name>
    <name type="common">Polychaete worm</name>
    <dbReference type="NCBI Taxonomy" id="283909"/>
    <lineage>
        <taxon>Eukaryota</taxon>
        <taxon>Metazoa</taxon>
        <taxon>Spiralia</taxon>
        <taxon>Lophotrochozoa</taxon>
        <taxon>Annelida</taxon>
        <taxon>Polychaeta</taxon>
        <taxon>Sedentaria</taxon>
        <taxon>Scolecida</taxon>
        <taxon>Capitellidae</taxon>
        <taxon>Capitella</taxon>
    </lineage>
</organism>
<dbReference type="Pfam" id="PF13489">
    <property type="entry name" value="Methyltransf_23"/>
    <property type="match status" value="1"/>
</dbReference>
<accession>R7T9K7</accession>
<gene>
    <name evidence="2" type="ORF">CAPTEDRAFT_197444</name>
</gene>
<dbReference type="AlphaFoldDB" id="R7T9K7"/>
<feature type="chain" id="PRO_5008786775" description="Methyltransferase domain-containing protein" evidence="1">
    <location>
        <begin position="26"/>
        <end position="488"/>
    </location>
</feature>
<dbReference type="SUPFAM" id="SSF53335">
    <property type="entry name" value="S-adenosyl-L-methionine-dependent methyltransferases"/>
    <property type="match status" value="1"/>
</dbReference>
<evidence type="ECO:0000313" key="3">
    <source>
        <dbReference type="EnsemblMetazoa" id="CapteP197444"/>
    </source>
</evidence>
<evidence type="ECO:0008006" key="5">
    <source>
        <dbReference type="Google" id="ProtNLM"/>
    </source>
</evidence>
<reference evidence="4" key="1">
    <citation type="submission" date="2012-12" db="EMBL/GenBank/DDBJ databases">
        <authorList>
            <person name="Hellsten U."/>
            <person name="Grimwood J."/>
            <person name="Chapman J.A."/>
            <person name="Shapiro H."/>
            <person name="Aerts A."/>
            <person name="Otillar R.P."/>
            <person name="Terry A.Y."/>
            <person name="Boore J.L."/>
            <person name="Simakov O."/>
            <person name="Marletaz F."/>
            <person name="Cho S.-J."/>
            <person name="Edsinger-Gonzales E."/>
            <person name="Havlak P."/>
            <person name="Kuo D.-H."/>
            <person name="Larsson T."/>
            <person name="Lv J."/>
            <person name="Arendt D."/>
            <person name="Savage R."/>
            <person name="Osoegawa K."/>
            <person name="de Jong P."/>
            <person name="Lindberg D.R."/>
            <person name="Seaver E.C."/>
            <person name="Weisblat D.A."/>
            <person name="Putnam N.H."/>
            <person name="Grigoriev I.V."/>
            <person name="Rokhsar D.S."/>
        </authorList>
    </citation>
    <scope>NUCLEOTIDE SEQUENCE</scope>
    <source>
        <strain evidence="4">I ESC-2004</strain>
    </source>
</reference>
<name>R7T9K7_CAPTE</name>
<proteinExistence type="predicted"/>
<dbReference type="EMBL" id="AMQN01003081">
    <property type="status" value="NOT_ANNOTATED_CDS"/>
    <property type="molecule type" value="Genomic_DNA"/>
</dbReference>
<reference evidence="3" key="3">
    <citation type="submission" date="2015-06" db="UniProtKB">
        <authorList>
            <consortium name="EnsemblMetazoa"/>
        </authorList>
    </citation>
    <scope>IDENTIFICATION</scope>
</reference>
<dbReference type="HOGENOM" id="CLU_559285_0_0_1"/>
<dbReference type="EMBL" id="KB310915">
    <property type="protein sequence ID" value="ELT90428.1"/>
    <property type="molecule type" value="Genomic_DNA"/>
</dbReference>
<sequence>MGVKPTRRLTWILFVVLTSVLLVKQISERKKQTLCDLVARNDHTVTSGRGEYPSFTLSTVRSEHFYISENYTSRDRPSYYRDKGVLDVKYNLAAYYIIGELARRFEADYIIDIGCGTAHKLAKLQKEFKLIGIDYGANLKEAKEEHPGIQTIRIDLDSESCQLDLDQDVVRRAVVVSADVIEHLRNPLTCYLKITKSLADRAIAVVLTTPDRRQVASVLKGAFTQNLKGPPVNTAHVREWTLEEAQTMLIKQHLTPVYSGQVCGRLGSCSKGFSFADSSFTNQIHIMANIHPGVQHVPVDEQVVAFVIVTKQSSQAHLDFNVHYLLNNGIRVILLLVKTTIQHSQPAVHFDRFQDALAYIEDASAGNCIKDGDWLMVMDTNDVIRFPQSPYMVTSLGDNLFRIGQQNFNAVAITTVFMHTEQGLNNPPSKPVKFYSKGAWNKTPIHLNDDLKPIVQNTFIKIWKKDSSAPVLLQAIQTPSAIGNYRHK</sequence>
<dbReference type="InterPro" id="IPR029063">
    <property type="entry name" value="SAM-dependent_MTases_sf"/>
</dbReference>
<evidence type="ECO:0000313" key="2">
    <source>
        <dbReference type="EMBL" id="ELT90428.1"/>
    </source>
</evidence>
<dbReference type="Gene3D" id="3.40.50.150">
    <property type="entry name" value="Vaccinia Virus protein VP39"/>
    <property type="match status" value="1"/>
</dbReference>
<protein>
    <recommendedName>
        <fullName evidence="5">Methyltransferase domain-containing protein</fullName>
    </recommendedName>
</protein>
<dbReference type="EnsemblMetazoa" id="CapteT197444">
    <property type="protein sequence ID" value="CapteP197444"/>
    <property type="gene ID" value="CapteG197444"/>
</dbReference>
<evidence type="ECO:0000313" key="4">
    <source>
        <dbReference type="Proteomes" id="UP000014760"/>
    </source>
</evidence>
<evidence type="ECO:0000256" key="1">
    <source>
        <dbReference type="SAM" id="SignalP"/>
    </source>
</evidence>
<keyword evidence="4" id="KW-1185">Reference proteome</keyword>
<dbReference type="Proteomes" id="UP000014760">
    <property type="component" value="Unassembled WGS sequence"/>
</dbReference>
<feature type="signal peptide" evidence="1">
    <location>
        <begin position="1"/>
        <end position="25"/>
    </location>
</feature>